<dbReference type="SUPFAM" id="SSF52540">
    <property type="entry name" value="P-loop containing nucleoside triphosphate hydrolases"/>
    <property type="match status" value="1"/>
</dbReference>
<evidence type="ECO:0000256" key="6">
    <source>
        <dbReference type="ARBA" id="ARBA00023014"/>
    </source>
</evidence>
<reference evidence="7" key="1">
    <citation type="submission" date="2015-12" db="EMBL/GenBank/DDBJ databases">
        <title>De novo transcriptome assembly of four potential Pierce s Disease insect vectors from Arizona vineyards.</title>
        <authorList>
            <person name="Tassone E.E."/>
        </authorList>
    </citation>
    <scope>NUCLEOTIDE SEQUENCE</scope>
</reference>
<evidence type="ECO:0008006" key="8">
    <source>
        <dbReference type="Google" id="ProtNLM"/>
    </source>
</evidence>
<dbReference type="InterPro" id="IPR033756">
    <property type="entry name" value="YlxH/NBP35"/>
</dbReference>
<dbReference type="GO" id="GO:0016226">
    <property type="term" value="P:iron-sulfur cluster assembly"/>
    <property type="evidence" value="ECO:0007669"/>
    <property type="project" value="InterPro"/>
</dbReference>
<accession>A0A1B6D1V0</accession>
<keyword evidence="5" id="KW-0408">Iron</keyword>
<gene>
    <name evidence="7" type="ORF">g.18939</name>
</gene>
<evidence type="ECO:0000256" key="1">
    <source>
        <dbReference type="ARBA" id="ARBA00022485"/>
    </source>
</evidence>
<keyword evidence="3" id="KW-0547">Nucleotide-binding</keyword>
<evidence type="ECO:0000256" key="2">
    <source>
        <dbReference type="ARBA" id="ARBA00022723"/>
    </source>
</evidence>
<dbReference type="GO" id="GO:0005524">
    <property type="term" value="F:ATP binding"/>
    <property type="evidence" value="ECO:0007669"/>
    <property type="project" value="UniProtKB-KW"/>
</dbReference>
<dbReference type="PANTHER" id="PTHR23264">
    <property type="entry name" value="NUCLEOTIDE-BINDING PROTEIN NBP35 YEAST -RELATED"/>
    <property type="match status" value="1"/>
</dbReference>
<dbReference type="GO" id="GO:0005829">
    <property type="term" value="C:cytosol"/>
    <property type="evidence" value="ECO:0007669"/>
    <property type="project" value="TreeGrafter"/>
</dbReference>
<evidence type="ECO:0000313" key="7">
    <source>
        <dbReference type="EMBL" id="JAS19593.1"/>
    </source>
</evidence>
<protein>
    <recommendedName>
        <fullName evidence="8">CobQ/CobB/MinD/ParA nucleotide binding domain-containing protein</fullName>
    </recommendedName>
</protein>
<evidence type="ECO:0000256" key="3">
    <source>
        <dbReference type="ARBA" id="ARBA00022741"/>
    </source>
</evidence>
<keyword evidence="4" id="KW-0067">ATP-binding</keyword>
<dbReference type="EMBL" id="GEDC01017705">
    <property type="protein sequence ID" value="JAS19593.1"/>
    <property type="molecule type" value="Transcribed_RNA"/>
</dbReference>
<dbReference type="GO" id="GO:0051539">
    <property type="term" value="F:4 iron, 4 sulfur cluster binding"/>
    <property type="evidence" value="ECO:0007669"/>
    <property type="project" value="UniProtKB-KW"/>
</dbReference>
<keyword evidence="1" id="KW-0004">4Fe-4S</keyword>
<organism evidence="7">
    <name type="scientific">Clastoptera arizonana</name>
    <name type="common">Arizona spittle bug</name>
    <dbReference type="NCBI Taxonomy" id="38151"/>
    <lineage>
        <taxon>Eukaryota</taxon>
        <taxon>Metazoa</taxon>
        <taxon>Ecdysozoa</taxon>
        <taxon>Arthropoda</taxon>
        <taxon>Hexapoda</taxon>
        <taxon>Insecta</taxon>
        <taxon>Pterygota</taxon>
        <taxon>Neoptera</taxon>
        <taxon>Paraneoptera</taxon>
        <taxon>Hemiptera</taxon>
        <taxon>Auchenorrhyncha</taxon>
        <taxon>Cercopoidea</taxon>
        <taxon>Clastopteridae</taxon>
        <taxon>Clastoptera</taxon>
    </lineage>
</organism>
<name>A0A1B6D1V0_9HEMI</name>
<dbReference type="Pfam" id="PF10609">
    <property type="entry name" value="ParA"/>
    <property type="match status" value="1"/>
</dbReference>
<dbReference type="InterPro" id="IPR019591">
    <property type="entry name" value="Mrp/NBP35_ATP-bd"/>
</dbReference>
<dbReference type="GO" id="GO:0140663">
    <property type="term" value="F:ATP-dependent FeS chaperone activity"/>
    <property type="evidence" value="ECO:0007669"/>
    <property type="project" value="InterPro"/>
</dbReference>
<keyword evidence="2" id="KW-0479">Metal-binding</keyword>
<dbReference type="GO" id="GO:0046872">
    <property type="term" value="F:metal ion binding"/>
    <property type="evidence" value="ECO:0007669"/>
    <property type="project" value="UniProtKB-KW"/>
</dbReference>
<sequence length="197" mass="20577">MENQLLTTPEHCPGTQSEEAGKVSACQGCPNQTICASGATKGPDPGVELVKARLSSVKNKLLILSGKGGVGKSTFTSLLARSLAAQNSNRNVAVLDIDVCGPSMPRVMGLLGEEVHQSGSGWSPVTKSEIFPATTGGGSKMAAELNLPFLGQLPLDPLLARCCDEGRDYLLEMPNSPTAQALSQIVGKIVENCEVDR</sequence>
<keyword evidence="6" id="KW-0411">Iron-sulfur</keyword>
<dbReference type="InterPro" id="IPR027417">
    <property type="entry name" value="P-loop_NTPase"/>
</dbReference>
<dbReference type="PANTHER" id="PTHR23264:SF35">
    <property type="entry name" value="CYTOSOLIC FE-S CLUSTER ASSEMBLY FACTOR NUBP1"/>
    <property type="match status" value="1"/>
</dbReference>
<proteinExistence type="predicted"/>
<evidence type="ECO:0000256" key="5">
    <source>
        <dbReference type="ARBA" id="ARBA00023004"/>
    </source>
</evidence>
<dbReference type="Gene3D" id="3.40.50.300">
    <property type="entry name" value="P-loop containing nucleotide triphosphate hydrolases"/>
    <property type="match status" value="2"/>
</dbReference>
<dbReference type="AlphaFoldDB" id="A0A1B6D1V0"/>
<evidence type="ECO:0000256" key="4">
    <source>
        <dbReference type="ARBA" id="ARBA00022840"/>
    </source>
</evidence>